<evidence type="ECO:0000313" key="2">
    <source>
        <dbReference type="Proteomes" id="UP001372834"/>
    </source>
</evidence>
<dbReference type="EMBL" id="JAWJWE010000004">
    <property type="protein sequence ID" value="KAK6636329.1"/>
    <property type="molecule type" value="Genomic_DNA"/>
</dbReference>
<gene>
    <name evidence="1" type="ORF">RUM43_009989</name>
</gene>
<sequence length="110" mass="12497">MLLNALPPYRTLTVAMEYGEVLLRLDKPKVKLLVNRTLSRSSTHAEYYARGLLKELGLEMKGPAEIYEDNSSPIHLLYNGNFSKNSKQIDTAYHSDDVHPENSEGNENFN</sequence>
<name>A0AAN8P6X0_POLSC</name>
<dbReference type="Proteomes" id="UP001372834">
    <property type="component" value="Unassembled WGS sequence"/>
</dbReference>
<organism evidence="1 2">
    <name type="scientific">Polyplax serrata</name>
    <name type="common">Common mouse louse</name>
    <dbReference type="NCBI Taxonomy" id="468196"/>
    <lineage>
        <taxon>Eukaryota</taxon>
        <taxon>Metazoa</taxon>
        <taxon>Ecdysozoa</taxon>
        <taxon>Arthropoda</taxon>
        <taxon>Hexapoda</taxon>
        <taxon>Insecta</taxon>
        <taxon>Pterygota</taxon>
        <taxon>Neoptera</taxon>
        <taxon>Paraneoptera</taxon>
        <taxon>Psocodea</taxon>
        <taxon>Troctomorpha</taxon>
        <taxon>Phthiraptera</taxon>
        <taxon>Anoplura</taxon>
        <taxon>Polyplacidae</taxon>
        <taxon>Polyplax</taxon>
    </lineage>
</organism>
<protein>
    <submittedName>
        <fullName evidence="1">Uncharacterized protein</fullName>
    </submittedName>
</protein>
<comment type="caution">
    <text evidence="1">The sequence shown here is derived from an EMBL/GenBank/DDBJ whole genome shotgun (WGS) entry which is preliminary data.</text>
</comment>
<dbReference type="AlphaFoldDB" id="A0AAN8P6X0"/>
<evidence type="ECO:0000313" key="1">
    <source>
        <dbReference type="EMBL" id="KAK6636329.1"/>
    </source>
</evidence>
<accession>A0AAN8P6X0</accession>
<proteinExistence type="predicted"/>
<reference evidence="1 2" key="1">
    <citation type="submission" date="2023-10" db="EMBL/GenBank/DDBJ databases">
        <title>Genomes of two closely related lineages of the louse Polyplax serrata with different host specificities.</title>
        <authorList>
            <person name="Martinu J."/>
            <person name="Tarabai H."/>
            <person name="Stefka J."/>
            <person name="Hypsa V."/>
        </authorList>
    </citation>
    <scope>NUCLEOTIDE SEQUENCE [LARGE SCALE GENOMIC DNA]</scope>
    <source>
        <strain evidence="1">HR10_N</strain>
    </source>
</reference>